<dbReference type="AlphaFoldDB" id="A0A3B0SMY6"/>
<organism evidence="1">
    <name type="scientific">hydrothermal vent metagenome</name>
    <dbReference type="NCBI Taxonomy" id="652676"/>
    <lineage>
        <taxon>unclassified sequences</taxon>
        <taxon>metagenomes</taxon>
        <taxon>ecological metagenomes</taxon>
    </lineage>
</organism>
<dbReference type="EMBL" id="UOEK01000225">
    <property type="protein sequence ID" value="VAW02059.1"/>
    <property type="molecule type" value="Genomic_DNA"/>
</dbReference>
<accession>A0A3B0SMY6</accession>
<sequence>VAGATIDIVEYDSSLGRCVDLVISLDGETASVGHCGESTGSTATSLSNASLSGGGVSLNGRFLQVIQGRVSTDAFPSGTTIEAELIDGRLVVMPIRTDGRFFRVAELTSAPSGDDDTLLLPAEWRAVAPDGSVLETYTSVVPVFPVEGP</sequence>
<gene>
    <name evidence="1" type="ORF">MNBD_ACTINO02-1199</name>
</gene>
<feature type="non-terminal residue" evidence="1">
    <location>
        <position position="1"/>
    </location>
</feature>
<reference evidence="1" key="1">
    <citation type="submission" date="2018-06" db="EMBL/GenBank/DDBJ databases">
        <authorList>
            <person name="Zhirakovskaya E."/>
        </authorList>
    </citation>
    <scope>NUCLEOTIDE SEQUENCE</scope>
</reference>
<protein>
    <submittedName>
        <fullName evidence="1">Uncharacterized protein</fullName>
    </submittedName>
</protein>
<evidence type="ECO:0000313" key="1">
    <source>
        <dbReference type="EMBL" id="VAW02059.1"/>
    </source>
</evidence>
<proteinExistence type="predicted"/>
<name>A0A3B0SMY6_9ZZZZ</name>